<dbReference type="InterPro" id="IPR027359">
    <property type="entry name" value="Volt_channel_dom_sf"/>
</dbReference>
<dbReference type="GO" id="GO:0005249">
    <property type="term" value="F:voltage-gated potassium channel activity"/>
    <property type="evidence" value="ECO:0007669"/>
    <property type="project" value="InterPro"/>
</dbReference>
<dbReference type="PANTHER" id="PTHR11537">
    <property type="entry name" value="VOLTAGE-GATED POTASSIUM CHANNEL"/>
    <property type="match status" value="1"/>
</dbReference>
<feature type="transmembrane region" description="Helical" evidence="8">
    <location>
        <begin position="170"/>
        <end position="188"/>
    </location>
</feature>
<dbReference type="GO" id="GO:0001508">
    <property type="term" value="P:action potential"/>
    <property type="evidence" value="ECO:0007669"/>
    <property type="project" value="TreeGrafter"/>
</dbReference>
<dbReference type="PANTHER" id="PTHR11537:SF254">
    <property type="entry name" value="POTASSIUM VOLTAGE-GATED CHANNEL PROTEIN SHAB"/>
    <property type="match status" value="1"/>
</dbReference>
<accession>A0A1I2XIA0</accession>
<feature type="transmembrane region" description="Helical" evidence="8">
    <location>
        <begin position="276"/>
        <end position="293"/>
    </location>
</feature>
<dbReference type="AlphaFoldDB" id="A0A1I2XIA0"/>
<dbReference type="Gene3D" id="1.20.120.350">
    <property type="entry name" value="Voltage-gated potassium channels. Chain C"/>
    <property type="match status" value="1"/>
</dbReference>
<feature type="transmembrane region" description="Helical" evidence="8">
    <location>
        <begin position="104"/>
        <end position="123"/>
    </location>
</feature>
<dbReference type="SUPFAM" id="SSF81324">
    <property type="entry name" value="Voltage-gated potassium channels"/>
    <property type="match status" value="1"/>
</dbReference>
<evidence type="ECO:0000256" key="3">
    <source>
        <dbReference type="ARBA" id="ARBA00022692"/>
    </source>
</evidence>
<evidence type="ECO:0000256" key="2">
    <source>
        <dbReference type="ARBA" id="ARBA00022448"/>
    </source>
</evidence>
<keyword evidence="6 8" id="KW-0472">Membrane</keyword>
<protein>
    <submittedName>
        <fullName evidence="10">Voltage-gated potassium channel</fullName>
    </submittedName>
</protein>
<evidence type="ECO:0000256" key="7">
    <source>
        <dbReference type="ARBA" id="ARBA00023303"/>
    </source>
</evidence>
<dbReference type="Pfam" id="PF07885">
    <property type="entry name" value="Ion_trans_2"/>
    <property type="match status" value="1"/>
</dbReference>
<dbReference type="Proteomes" id="UP000199229">
    <property type="component" value="Unassembled WGS sequence"/>
</dbReference>
<organism evidence="10 11">
    <name type="scientific">Methylobacterium gossipiicola</name>
    <dbReference type="NCBI Taxonomy" id="582675"/>
    <lineage>
        <taxon>Bacteria</taxon>
        <taxon>Pseudomonadati</taxon>
        <taxon>Pseudomonadota</taxon>
        <taxon>Alphaproteobacteria</taxon>
        <taxon>Hyphomicrobiales</taxon>
        <taxon>Methylobacteriaceae</taxon>
        <taxon>Methylobacterium</taxon>
    </lineage>
</organism>
<dbReference type="GO" id="GO:0008076">
    <property type="term" value="C:voltage-gated potassium channel complex"/>
    <property type="evidence" value="ECO:0007669"/>
    <property type="project" value="InterPro"/>
</dbReference>
<evidence type="ECO:0000259" key="9">
    <source>
        <dbReference type="Pfam" id="PF07885"/>
    </source>
</evidence>
<comment type="subcellular location">
    <subcellularLocation>
        <location evidence="1">Membrane</location>
        <topology evidence="1">Multi-pass membrane protein</topology>
    </subcellularLocation>
</comment>
<sequence length="336" mass="36781">MSLFIGLLAFAQEPHLEAETDDRRAARLPRRHGGGALALRLAPVCRGGIGDTARAGIEAALAGRAPVWHSSTSNRTAHPTMPRLTATLRELYEADTRRAHSFRYALLVLDVATVTFVIVTSFLPLMPWIIACDLALGLGILADCACRLAISRAPLREFRHLSTWADLVAVASFLAPVVVEGVGFLRILRTLRLLRTYHLLERLRQDSKVFRRNEDAILAATNLGVFVFTMTGIVYATQHGTNPAIQTPIDALYFTVTSLTTTGYGDITLPGPTGRLISVFVMICGVTLFFRLAQVVFRPYKVRFSCTACGLQRHEPDAVHCKACGNILNIPDEGAD</sequence>
<keyword evidence="4 8" id="KW-1133">Transmembrane helix</keyword>
<dbReference type="InterPro" id="IPR013099">
    <property type="entry name" value="K_chnl_dom"/>
</dbReference>
<keyword evidence="11" id="KW-1185">Reference proteome</keyword>
<evidence type="ECO:0000256" key="8">
    <source>
        <dbReference type="SAM" id="Phobius"/>
    </source>
</evidence>
<evidence type="ECO:0000256" key="6">
    <source>
        <dbReference type="ARBA" id="ARBA00023136"/>
    </source>
</evidence>
<evidence type="ECO:0000256" key="5">
    <source>
        <dbReference type="ARBA" id="ARBA00023065"/>
    </source>
</evidence>
<keyword evidence="3 8" id="KW-0812">Transmembrane</keyword>
<gene>
    <name evidence="10" type="ORF">SAMN05192565_1447</name>
</gene>
<dbReference type="Gene3D" id="1.10.287.70">
    <property type="match status" value="1"/>
</dbReference>
<evidence type="ECO:0000313" key="11">
    <source>
        <dbReference type="Proteomes" id="UP000199229"/>
    </source>
</evidence>
<proteinExistence type="predicted"/>
<reference evidence="11" key="1">
    <citation type="submission" date="2016-10" db="EMBL/GenBank/DDBJ databases">
        <authorList>
            <person name="Varghese N."/>
            <person name="Submissions S."/>
        </authorList>
    </citation>
    <scope>NUCLEOTIDE SEQUENCE [LARGE SCALE GENOMIC DNA]</scope>
    <source>
        <strain evidence="11">Gh-105</strain>
    </source>
</reference>
<feature type="transmembrane region" description="Helical" evidence="8">
    <location>
        <begin position="216"/>
        <end position="236"/>
    </location>
</feature>
<feature type="domain" description="Potassium channel" evidence="9">
    <location>
        <begin position="225"/>
        <end position="297"/>
    </location>
</feature>
<evidence type="ECO:0000313" key="10">
    <source>
        <dbReference type="EMBL" id="SFH13224.1"/>
    </source>
</evidence>
<evidence type="ECO:0000256" key="1">
    <source>
        <dbReference type="ARBA" id="ARBA00004141"/>
    </source>
</evidence>
<evidence type="ECO:0000256" key="4">
    <source>
        <dbReference type="ARBA" id="ARBA00022989"/>
    </source>
</evidence>
<dbReference type="EMBL" id="FOPM01000044">
    <property type="protein sequence ID" value="SFH13224.1"/>
    <property type="molecule type" value="Genomic_DNA"/>
</dbReference>
<name>A0A1I2XIA0_9HYPH</name>
<keyword evidence="5" id="KW-0406">Ion transport</keyword>
<keyword evidence="7 10" id="KW-0407">Ion channel</keyword>
<keyword evidence="2" id="KW-0813">Transport</keyword>
<dbReference type="InterPro" id="IPR028325">
    <property type="entry name" value="VG_K_chnl"/>
</dbReference>